<comment type="catalytic activity">
    <reaction evidence="7 8">
        <text>L-histidinol + 2 NAD(+) + H2O = L-histidine + 2 NADH + 3 H(+)</text>
        <dbReference type="Rhea" id="RHEA:20641"/>
        <dbReference type="ChEBI" id="CHEBI:15377"/>
        <dbReference type="ChEBI" id="CHEBI:15378"/>
        <dbReference type="ChEBI" id="CHEBI:57540"/>
        <dbReference type="ChEBI" id="CHEBI:57595"/>
        <dbReference type="ChEBI" id="CHEBI:57699"/>
        <dbReference type="ChEBI" id="CHEBI:57945"/>
        <dbReference type="EC" id="1.1.1.23"/>
    </reaction>
</comment>
<keyword evidence="8" id="KW-0368">Histidine biosynthesis</keyword>
<accession>A0A917HJN9</accession>
<feature type="binding site" evidence="8 13">
    <location>
        <position position="415"/>
    </location>
    <ligand>
        <name>Zn(2+)</name>
        <dbReference type="ChEBI" id="CHEBI:29105"/>
    </ligand>
</feature>
<feature type="binding site" evidence="8 12">
    <location>
        <position position="415"/>
    </location>
    <ligand>
        <name>substrate</name>
    </ligand>
</feature>
<evidence type="ECO:0000256" key="6">
    <source>
        <dbReference type="ARBA" id="ARBA00023002"/>
    </source>
</evidence>
<feature type="active site" description="Proton acceptor" evidence="8 10">
    <location>
        <position position="323"/>
    </location>
</feature>
<feature type="binding site" evidence="8 13">
    <location>
        <position position="257"/>
    </location>
    <ligand>
        <name>Zn(2+)</name>
        <dbReference type="ChEBI" id="CHEBI:29105"/>
    </ligand>
</feature>
<evidence type="ECO:0000256" key="12">
    <source>
        <dbReference type="PIRSR" id="PIRSR000099-3"/>
    </source>
</evidence>
<feature type="binding site" evidence="8 12">
    <location>
        <position position="410"/>
    </location>
    <ligand>
        <name>substrate</name>
    </ligand>
</feature>
<proteinExistence type="inferred from homology"/>
<evidence type="ECO:0000313" key="16">
    <source>
        <dbReference type="Proteomes" id="UP000622860"/>
    </source>
</evidence>
<dbReference type="Pfam" id="PF00815">
    <property type="entry name" value="Histidinol_dh"/>
    <property type="match status" value="1"/>
</dbReference>
<dbReference type="PANTHER" id="PTHR21256:SF2">
    <property type="entry name" value="HISTIDINE BIOSYNTHESIS TRIFUNCTIONAL PROTEIN"/>
    <property type="match status" value="1"/>
</dbReference>
<dbReference type="InterPro" id="IPR022695">
    <property type="entry name" value="Histidinol_DH_monofunct"/>
</dbReference>
<keyword evidence="16" id="KW-1185">Reference proteome</keyword>
<dbReference type="PRINTS" id="PR00083">
    <property type="entry name" value="HOLDHDRGNASE"/>
</dbReference>
<dbReference type="EMBL" id="BMFR01000013">
    <property type="protein sequence ID" value="GGG81529.1"/>
    <property type="molecule type" value="Genomic_DNA"/>
</dbReference>
<reference evidence="15" key="2">
    <citation type="submission" date="2020-09" db="EMBL/GenBank/DDBJ databases">
        <authorList>
            <person name="Sun Q."/>
            <person name="Zhou Y."/>
        </authorList>
    </citation>
    <scope>NUCLEOTIDE SEQUENCE</scope>
    <source>
        <strain evidence="15">CGMCC 1.12754</strain>
    </source>
</reference>
<feature type="binding site" evidence="8 11">
    <location>
        <position position="186"/>
    </location>
    <ligand>
        <name>NAD(+)</name>
        <dbReference type="ChEBI" id="CHEBI:57540"/>
    </ligand>
</feature>
<dbReference type="Gene3D" id="1.20.5.1300">
    <property type="match status" value="1"/>
</dbReference>
<evidence type="ECO:0000256" key="3">
    <source>
        <dbReference type="ARBA" id="ARBA00012965"/>
    </source>
</evidence>
<keyword evidence="8" id="KW-0028">Amino-acid biosynthesis</keyword>
<evidence type="ECO:0000256" key="10">
    <source>
        <dbReference type="PIRSR" id="PIRSR000099-1"/>
    </source>
</evidence>
<feature type="binding site" evidence="8 13">
    <location>
        <position position="254"/>
    </location>
    <ligand>
        <name>Zn(2+)</name>
        <dbReference type="ChEBI" id="CHEBI:29105"/>
    </ligand>
</feature>
<evidence type="ECO:0000256" key="8">
    <source>
        <dbReference type="HAMAP-Rule" id="MF_01024"/>
    </source>
</evidence>
<dbReference type="InterPro" id="IPR012131">
    <property type="entry name" value="Hstdl_DH"/>
</dbReference>
<dbReference type="Gene3D" id="3.40.50.1980">
    <property type="entry name" value="Nitrogenase molybdenum iron protein domain"/>
    <property type="match status" value="2"/>
</dbReference>
<dbReference type="Proteomes" id="UP000622860">
    <property type="component" value="Unassembled WGS sequence"/>
</dbReference>
<dbReference type="NCBIfam" id="TIGR00069">
    <property type="entry name" value="hisD"/>
    <property type="match status" value="1"/>
</dbReference>
<evidence type="ECO:0000256" key="1">
    <source>
        <dbReference type="ARBA" id="ARBA00003850"/>
    </source>
</evidence>
<comment type="pathway">
    <text evidence="8">Amino-acid biosynthesis; L-histidine biosynthesis; L-histidine from 5-phospho-alpha-D-ribose 1-diphosphate: step 9/9.</text>
</comment>
<dbReference type="GO" id="GO:0008270">
    <property type="term" value="F:zinc ion binding"/>
    <property type="evidence" value="ECO:0007669"/>
    <property type="project" value="UniProtKB-UniRule"/>
</dbReference>
<evidence type="ECO:0000256" key="7">
    <source>
        <dbReference type="ARBA" id="ARBA00049489"/>
    </source>
</evidence>
<feature type="binding site" evidence="8 12">
    <location>
        <position position="323"/>
    </location>
    <ligand>
        <name>substrate</name>
    </ligand>
</feature>
<dbReference type="HAMAP" id="MF_01024">
    <property type="entry name" value="HisD"/>
    <property type="match status" value="1"/>
</dbReference>
<dbReference type="GO" id="GO:0000105">
    <property type="term" value="P:L-histidine biosynthetic process"/>
    <property type="evidence" value="ECO:0007669"/>
    <property type="project" value="UniProtKB-UniRule"/>
</dbReference>
<reference evidence="15" key="1">
    <citation type="journal article" date="2014" name="Int. J. Syst. Evol. Microbiol.">
        <title>Complete genome sequence of Corynebacterium casei LMG S-19264T (=DSM 44701T), isolated from a smear-ripened cheese.</title>
        <authorList>
            <consortium name="US DOE Joint Genome Institute (JGI-PGF)"/>
            <person name="Walter F."/>
            <person name="Albersmeier A."/>
            <person name="Kalinowski J."/>
            <person name="Ruckert C."/>
        </authorList>
    </citation>
    <scope>NUCLEOTIDE SEQUENCE</scope>
    <source>
        <strain evidence="15">CGMCC 1.12754</strain>
    </source>
</reference>
<dbReference type="GO" id="GO:0004399">
    <property type="term" value="F:histidinol dehydrogenase activity"/>
    <property type="evidence" value="ECO:0007669"/>
    <property type="project" value="UniProtKB-UniRule"/>
</dbReference>
<comment type="function">
    <text evidence="1 8">Catalyzes the sequential NAD-dependent oxidations of L-histidinol to L-histidinaldehyde and then to L-histidine.</text>
</comment>
<dbReference type="PROSITE" id="PS00611">
    <property type="entry name" value="HISOL_DEHYDROGENASE"/>
    <property type="match status" value="1"/>
</dbReference>
<comment type="caution">
    <text evidence="15">The sequence shown here is derived from an EMBL/GenBank/DDBJ whole genome shotgun (WGS) entry which is preliminary data.</text>
</comment>
<sequence length="437" mass="47374">MMRVITRDHYLGERLMQQVGFADKELDQSVLEIISQVRQNGDDALYDYTEKFDGVRLDTLTVTEKELREASKLVNQDFILALDHAKENITRFHEAQKEQSWSIYHDDGRLLGQQITPIEKVGVYVPGGKAAYPSTVLMNVIPARLAGVKQISIATPPQADGKINPHVLAAAHAAGVDMIYKIGGAQAIAALAYGTKSIGKVGKIVGPGNAYVARAKKWVFGDVAIDMVAGPSEICIVADETANPRYAAADLLSQAEHDEQASSICITTSESLARAIKEEIEVQLGKLDRREIIKKSLANNGRIIIVGDLNEAFELVNVMAPEHLQLMIQNPADSMHMVKNAGAIFLGNYSPEPLGDYAAGPNHTLPTSGTAIFSSPLGVYDFVKKTSIIQYGKNALLSASDSIITLANAEGLTAHANSIQIRKDEQDAATVYHTKNN</sequence>
<dbReference type="InterPro" id="IPR001692">
    <property type="entry name" value="Histidinol_DH_CS"/>
</dbReference>
<protein>
    <recommendedName>
        <fullName evidence="3 8">Histidinol dehydrogenase</fullName>
        <shortName evidence="8">HDH</shortName>
        <ecNumber evidence="3 8">1.1.1.23</ecNumber>
    </recommendedName>
</protein>
<dbReference type="GO" id="GO:0051287">
    <property type="term" value="F:NAD binding"/>
    <property type="evidence" value="ECO:0007669"/>
    <property type="project" value="InterPro"/>
</dbReference>
<dbReference type="PANTHER" id="PTHR21256">
    <property type="entry name" value="HISTIDINOL DEHYDROGENASE HDH"/>
    <property type="match status" value="1"/>
</dbReference>
<dbReference type="AlphaFoldDB" id="A0A917HJN9"/>
<evidence type="ECO:0000256" key="9">
    <source>
        <dbReference type="PIRNR" id="PIRNR000099"/>
    </source>
</evidence>
<evidence type="ECO:0000256" key="2">
    <source>
        <dbReference type="ARBA" id="ARBA00010178"/>
    </source>
</evidence>
<evidence type="ECO:0000256" key="13">
    <source>
        <dbReference type="PIRSR" id="PIRSR000099-4"/>
    </source>
</evidence>
<feature type="binding site" evidence="8 11">
    <location>
        <position position="209"/>
    </location>
    <ligand>
        <name>NAD(+)</name>
        <dbReference type="ChEBI" id="CHEBI:57540"/>
    </ligand>
</feature>
<organism evidence="15 16">
    <name type="scientific">Virgibacillus oceani</name>
    <dbReference type="NCBI Taxonomy" id="1479511"/>
    <lineage>
        <taxon>Bacteria</taxon>
        <taxon>Bacillati</taxon>
        <taxon>Bacillota</taxon>
        <taxon>Bacilli</taxon>
        <taxon>Bacillales</taxon>
        <taxon>Bacillaceae</taxon>
        <taxon>Virgibacillus</taxon>
    </lineage>
</organism>
<dbReference type="FunFam" id="3.40.50.1980:FF:000026">
    <property type="entry name" value="Histidinol dehydrogenase"/>
    <property type="match status" value="1"/>
</dbReference>
<gene>
    <name evidence="8 15" type="primary">hisD</name>
    <name evidence="15" type="ORF">GCM10011398_28750</name>
</gene>
<evidence type="ECO:0000256" key="5">
    <source>
        <dbReference type="ARBA" id="ARBA00022833"/>
    </source>
</evidence>
<dbReference type="EC" id="1.1.1.23" evidence="3 8"/>
<feature type="binding site" evidence="8 12">
    <location>
        <position position="254"/>
    </location>
    <ligand>
        <name>substrate</name>
    </ligand>
</feature>
<dbReference type="FunFam" id="3.40.50.1980:FF:000001">
    <property type="entry name" value="Histidinol dehydrogenase"/>
    <property type="match status" value="1"/>
</dbReference>
<dbReference type="GO" id="GO:0005829">
    <property type="term" value="C:cytosol"/>
    <property type="evidence" value="ECO:0007669"/>
    <property type="project" value="TreeGrafter"/>
</dbReference>
<comment type="similarity">
    <text evidence="2 8 9 14">Belongs to the histidinol dehydrogenase family.</text>
</comment>
<feature type="binding site" evidence="8 12">
    <location>
        <position position="356"/>
    </location>
    <ligand>
        <name>substrate</name>
    </ligand>
</feature>
<evidence type="ECO:0000256" key="14">
    <source>
        <dbReference type="RuleBase" id="RU004175"/>
    </source>
</evidence>
<evidence type="ECO:0000256" key="4">
    <source>
        <dbReference type="ARBA" id="ARBA00022723"/>
    </source>
</evidence>
<dbReference type="PIRSF" id="PIRSF000099">
    <property type="entry name" value="Histidinol_dh"/>
    <property type="match status" value="1"/>
</dbReference>
<keyword evidence="8 11" id="KW-0520">NAD</keyword>
<feature type="binding site" evidence="8 12">
    <location>
        <position position="257"/>
    </location>
    <ligand>
        <name>substrate</name>
    </ligand>
</feature>
<name>A0A917HJN9_9BACI</name>
<feature type="binding site" evidence="8 11">
    <location>
        <position position="124"/>
    </location>
    <ligand>
        <name>NAD(+)</name>
        <dbReference type="ChEBI" id="CHEBI:57540"/>
    </ligand>
</feature>
<feature type="binding site" evidence="8 13">
    <location>
        <position position="356"/>
    </location>
    <ligand>
        <name>Zn(2+)</name>
        <dbReference type="ChEBI" id="CHEBI:29105"/>
    </ligand>
</feature>
<feature type="active site" description="Proton acceptor" evidence="8 10">
    <location>
        <position position="322"/>
    </location>
</feature>
<keyword evidence="5 8" id="KW-0862">Zinc</keyword>
<evidence type="ECO:0000256" key="11">
    <source>
        <dbReference type="PIRSR" id="PIRSR000099-2"/>
    </source>
</evidence>
<dbReference type="SUPFAM" id="SSF53720">
    <property type="entry name" value="ALDH-like"/>
    <property type="match status" value="1"/>
</dbReference>
<dbReference type="CDD" id="cd06572">
    <property type="entry name" value="Histidinol_dh"/>
    <property type="match status" value="1"/>
</dbReference>
<evidence type="ECO:0000313" key="15">
    <source>
        <dbReference type="EMBL" id="GGG81529.1"/>
    </source>
</evidence>
<comment type="cofactor">
    <cofactor evidence="8 13">
        <name>Zn(2+)</name>
        <dbReference type="ChEBI" id="CHEBI:29105"/>
    </cofactor>
    <text evidence="8 13">Binds 1 zinc ion per subunit.</text>
</comment>
<keyword evidence="6 8" id="KW-0560">Oxidoreductase</keyword>
<dbReference type="InterPro" id="IPR016161">
    <property type="entry name" value="Ald_DH/histidinol_DH"/>
</dbReference>
<feature type="binding site" evidence="8 12">
    <location>
        <position position="232"/>
    </location>
    <ligand>
        <name>substrate</name>
    </ligand>
</feature>
<keyword evidence="4 8" id="KW-0479">Metal-binding</keyword>